<protein>
    <submittedName>
        <fullName evidence="1">Uncharacterized protein</fullName>
    </submittedName>
</protein>
<proteinExistence type="predicted"/>
<reference evidence="1" key="1">
    <citation type="submission" date="2021-05" db="EMBL/GenBank/DDBJ databases">
        <authorList>
            <person name="Scholz U."/>
            <person name="Mascher M."/>
            <person name="Fiebig A."/>
        </authorList>
    </citation>
    <scope>NUCLEOTIDE SEQUENCE [LARGE SCALE GENOMIC DNA]</scope>
</reference>
<organism evidence="1 2">
    <name type="scientific">Avena sativa</name>
    <name type="common">Oat</name>
    <dbReference type="NCBI Taxonomy" id="4498"/>
    <lineage>
        <taxon>Eukaryota</taxon>
        <taxon>Viridiplantae</taxon>
        <taxon>Streptophyta</taxon>
        <taxon>Embryophyta</taxon>
        <taxon>Tracheophyta</taxon>
        <taxon>Spermatophyta</taxon>
        <taxon>Magnoliopsida</taxon>
        <taxon>Liliopsida</taxon>
        <taxon>Poales</taxon>
        <taxon>Poaceae</taxon>
        <taxon>BOP clade</taxon>
        <taxon>Pooideae</taxon>
        <taxon>Poodae</taxon>
        <taxon>Poeae</taxon>
        <taxon>Poeae Chloroplast Group 1 (Aveneae type)</taxon>
        <taxon>Aveninae</taxon>
        <taxon>Avena</taxon>
    </lineage>
</organism>
<evidence type="ECO:0000313" key="2">
    <source>
        <dbReference type="Proteomes" id="UP001732700"/>
    </source>
</evidence>
<evidence type="ECO:0000313" key="1">
    <source>
        <dbReference type="EnsemblPlants" id="AVESA.00010b.r2.5CG0928500.1.CDS"/>
    </source>
</evidence>
<dbReference type="Proteomes" id="UP001732700">
    <property type="component" value="Chromosome 5C"/>
</dbReference>
<reference evidence="1" key="2">
    <citation type="submission" date="2025-09" db="UniProtKB">
        <authorList>
            <consortium name="EnsemblPlants"/>
        </authorList>
    </citation>
    <scope>IDENTIFICATION</scope>
</reference>
<name>A0ACD5Y7N3_AVESA</name>
<keyword evidence="2" id="KW-1185">Reference proteome</keyword>
<dbReference type="EnsemblPlants" id="AVESA.00010b.r2.5CG0928500.1">
    <property type="protein sequence ID" value="AVESA.00010b.r2.5CG0928500.1.CDS"/>
    <property type="gene ID" value="AVESA.00010b.r2.5CG0928500"/>
</dbReference>
<sequence>MAQPSQEAIDTFISITGADEAVAARKLEEHSGDLNEAVNAYFNEGDRSNSRINQNPIPDNHDDMMDLDEPFGPSFSRPMGNPFDILDPSFVERAAAGLFGRGPQVTHPREVRQIPIEVKDSNPQTGSSGQGPVIEDVTGRESSYGPEVHGTVVIDDDDDNLPSAHAPNVQRNASGTYYSAPSAPPLVNVSDYNNEIEEEMIRAAIEASKRDAEGLTNGSNDGGRENAPHARDNDLAEAVSLSLEAAERERALRQEGMHLLDSSSDLSDKEDIQGASETAERQGLIAAEVGTSRQLLDEENFQDDIEDDEEEPLVRQRSRRVLSGNAEPTEAVQSADSPPLSPQPHGAQIAHQHNGGFEEWGGISSEEHDEAVMLEAAMFGGIPEHTAYPFPRPSHGISAGYPRVSHPPSPALTAQRLLREQQDDEYLAALQADREKELKAVEEAELRRLEEAAAREAAVEKQKQENEDKLRKQLEEEELESMLAAKRASLPKEPLPNSEGAVTVVVRMPDGSRQGRRFLRSDQLQVLFDFIDISRTFKPGTYRLVRSYPRRAFTDEECQMSLSDVGLTSKQEALFLEQISG</sequence>
<accession>A0ACD5Y7N3</accession>